<dbReference type="EMBL" id="FNKK01000002">
    <property type="protein sequence ID" value="SDQ85211.1"/>
    <property type="molecule type" value="Genomic_DNA"/>
</dbReference>
<dbReference type="GO" id="GO:0016810">
    <property type="term" value="F:hydrolase activity, acting on carbon-nitrogen (but not peptide) bonds"/>
    <property type="evidence" value="ECO:0007669"/>
    <property type="project" value="InterPro"/>
</dbReference>
<sequence>MVRHHRARLPLAAALVATMLGLAAAPAQAEPLQAPQPVQKTKKTVTNKKEVKKPKKPKKVDCAKVKCIALTFDDGPGKYADKLLDTLKKHESKATFFLEGQYVKSRKEFAKRIVAEGHQIGNHSYTHPNMLEIGEDEIRQELQRTEDIIYKVTGKRSTLLRPPYGLFDERYREIAVEMGLPIVLWNGGSRDWDTKKEGPIYKEVMRSAKRDGVILMHDWVKATVDVMPRLLKDLKKQGYHMVTVSELLRDGRKLQPGEVYPEQDEKEWEELNILVAPPGSEQASH</sequence>
<feature type="signal peptide" evidence="4">
    <location>
        <begin position="1"/>
        <end position="29"/>
    </location>
</feature>
<dbReference type="Proteomes" id="UP000217103">
    <property type="component" value="Unassembled WGS sequence"/>
</dbReference>
<evidence type="ECO:0000256" key="3">
    <source>
        <dbReference type="SAM" id="MobiDB-lite"/>
    </source>
</evidence>
<feature type="chain" id="PRO_5011793610" evidence="4">
    <location>
        <begin position="30"/>
        <end position="285"/>
    </location>
</feature>
<keyword evidence="4" id="KW-0732">Signal</keyword>
<name>A0A1H1E8S1_9ACTN</name>
<dbReference type="PANTHER" id="PTHR10587">
    <property type="entry name" value="GLYCOSYL TRANSFERASE-RELATED"/>
    <property type="match status" value="1"/>
</dbReference>
<feature type="region of interest" description="Disordered" evidence="3">
    <location>
        <begin position="29"/>
        <end position="56"/>
    </location>
</feature>
<reference evidence="6 7" key="1">
    <citation type="submission" date="2016-10" db="EMBL/GenBank/DDBJ databases">
        <authorList>
            <person name="de Groot N.N."/>
        </authorList>
    </citation>
    <scope>NUCLEOTIDE SEQUENCE [LARGE SCALE GENOMIC DNA]</scope>
    <source>
        <strain evidence="6 7">DSM 43794</strain>
    </source>
</reference>
<evidence type="ECO:0000256" key="1">
    <source>
        <dbReference type="ARBA" id="ARBA00022723"/>
    </source>
</evidence>
<dbReference type="InterPro" id="IPR002509">
    <property type="entry name" value="NODB_dom"/>
</dbReference>
<evidence type="ECO:0000313" key="7">
    <source>
        <dbReference type="Proteomes" id="UP000217103"/>
    </source>
</evidence>
<dbReference type="CDD" id="cd10917">
    <property type="entry name" value="CE4_NodB_like_6s_7s"/>
    <property type="match status" value="1"/>
</dbReference>
<dbReference type="STRING" id="35622.SAMN04489764_2370"/>
<dbReference type="InterPro" id="IPR050248">
    <property type="entry name" value="Polysacc_deacetylase_ArnD"/>
</dbReference>
<feature type="domain" description="NodB homology" evidence="5">
    <location>
        <begin position="66"/>
        <end position="242"/>
    </location>
</feature>
<dbReference type="GO" id="GO:0046872">
    <property type="term" value="F:metal ion binding"/>
    <property type="evidence" value="ECO:0007669"/>
    <property type="project" value="UniProtKB-KW"/>
</dbReference>
<evidence type="ECO:0000256" key="4">
    <source>
        <dbReference type="SAM" id="SignalP"/>
    </source>
</evidence>
<dbReference type="PROSITE" id="PS51677">
    <property type="entry name" value="NODB"/>
    <property type="match status" value="1"/>
</dbReference>
<dbReference type="GO" id="GO:0016020">
    <property type="term" value="C:membrane"/>
    <property type="evidence" value="ECO:0007669"/>
    <property type="project" value="TreeGrafter"/>
</dbReference>
<proteinExistence type="predicted"/>
<dbReference type="InterPro" id="IPR011330">
    <property type="entry name" value="Glyco_hydro/deAcase_b/a-brl"/>
</dbReference>
<evidence type="ECO:0000259" key="5">
    <source>
        <dbReference type="PROSITE" id="PS51677"/>
    </source>
</evidence>
<organism evidence="6 7">
    <name type="scientific">Thermostaphylospora chromogena</name>
    <dbReference type="NCBI Taxonomy" id="35622"/>
    <lineage>
        <taxon>Bacteria</taxon>
        <taxon>Bacillati</taxon>
        <taxon>Actinomycetota</taxon>
        <taxon>Actinomycetes</taxon>
        <taxon>Streptosporangiales</taxon>
        <taxon>Thermomonosporaceae</taxon>
        <taxon>Thermostaphylospora</taxon>
    </lineage>
</organism>
<protein>
    <submittedName>
        <fullName evidence="6">Peptidoglycan/xylan/chitin deacetylase, PgdA/CDA1 family</fullName>
    </submittedName>
</protein>
<dbReference type="SUPFAM" id="SSF88713">
    <property type="entry name" value="Glycoside hydrolase/deacetylase"/>
    <property type="match status" value="1"/>
</dbReference>
<accession>A0A1H1E8S1</accession>
<evidence type="ECO:0000256" key="2">
    <source>
        <dbReference type="ARBA" id="ARBA00022801"/>
    </source>
</evidence>
<gene>
    <name evidence="6" type="ORF">SAMN04489764_2370</name>
</gene>
<keyword evidence="7" id="KW-1185">Reference proteome</keyword>
<evidence type="ECO:0000313" key="6">
    <source>
        <dbReference type="EMBL" id="SDQ85211.1"/>
    </source>
</evidence>
<dbReference type="Pfam" id="PF01522">
    <property type="entry name" value="Polysacc_deac_1"/>
    <property type="match status" value="1"/>
</dbReference>
<feature type="compositionally biased region" description="Low complexity" evidence="3">
    <location>
        <begin position="29"/>
        <end position="39"/>
    </location>
</feature>
<dbReference type="OrthoDB" id="3521160at2"/>
<feature type="compositionally biased region" description="Basic residues" evidence="3">
    <location>
        <begin position="40"/>
        <end position="56"/>
    </location>
</feature>
<dbReference type="Gene3D" id="3.20.20.370">
    <property type="entry name" value="Glycoside hydrolase/deacetylase"/>
    <property type="match status" value="1"/>
</dbReference>
<dbReference type="PANTHER" id="PTHR10587:SF133">
    <property type="entry name" value="CHITIN DEACETYLASE 1-RELATED"/>
    <property type="match status" value="1"/>
</dbReference>
<keyword evidence="1" id="KW-0479">Metal-binding</keyword>
<dbReference type="RefSeq" id="WP_093259083.1">
    <property type="nucleotide sequence ID" value="NZ_FNKK01000002.1"/>
</dbReference>
<keyword evidence="2" id="KW-0378">Hydrolase</keyword>
<dbReference type="AlphaFoldDB" id="A0A1H1E8S1"/>
<dbReference type="GO" id="GO:0005975">
    <property type="term" value="P:carbohydrate metabolic process"/>
    <property type="evidence" value="ECO:0007669"/>
    <property type="project" value="InterPro"/>
</dbReference>